<proteinExistence type="predicted"/>
<keyword evidence="3" id="KW-1185">Reference proteome</keyword>
<comment type="caution">
    <text evidence="2">The sequence shown here is derived from an EMBL/GenBank/DDBJ whole genome shotgun (WGS) entry which is preliminary data.</text>
</comment>
<feature type="compositionally biased region" description="Polar residues" evidence="1">
    <location>
        <begin position="1"/>
        <end position="11"/>
    </location>
</feature>
<protein>
    <submittedName>
        <fullName evidence="2">Uncharacterized protein</fullName>
    </submittedName>
</protein>
<organism evidence="2 3">
    <name type="scientific">Streptomyces griseochromogenes</name>
    <dbReference type="NCBI Taxonomy" id="68214"/>
    <lineage>
        <taxon>Bacteria</taxon>
        <taxon>Bacillati</taxon>
        <taxon>Actinomycetota</taxon>
        <taxon>Actinomycetes</taxon>
        <taxon>Kitasatosporales</taxon>
        <taxon>Streptomycetaceae</taxon>
        <taxon>Streptomyces</taxon>
    </lineage>
</organism>
<dbReference type="RefSeq" id="WP_159400058.1">
    <property type="nucleotide sequence ID" value="NZ_CP016279.1"/>
</dbReference>
<accession>A0ABS4MAL5</accession>
<sequence length="91" mass="10085">MSTAQSDSQSALYWPVGRRGLRSGRPRDWGGRNDGSTQRASPVVCGHASRRSREENPRWTSFRESYRFAPFSCEPGLRGAREKGGVEGQVG</sequence>
<name>A0ABS4MAL5_9ACTN</name>
<evidence type="ECO:0000256" key="1">
    <source>
        <dbReference type="SAM" id="MobiDB-lite"/>
    </source>
</evidence>
<dbReference type="Proteomes" id="UP001519309">
    <property type="component" value="Unassembled WGS sequence"/>
</dbReference>
<evidence type="ECO:0000313" key="2">
    <source>
        <dbReference type="EMBL" id="MBP2056722.1"/>
    </source>
</evidence>
<gene>
    <name evidence="2" type="ORF">J2Z21_009741</name>
</gene>
<evidence type="ECO:0000313" key="3">
    <source>
        <dbReference type="Proteomes" id="UP001519309"/>
    </source>
</evidence>
<feature type="region of interest" description="Disordered" evidence="1">
    <location>
        <begin position="1"/>
        <end position="57"/>
    </location>
</feature>
<dbReference type="EMBL" id="JAGGLP010000059">
    <property type="protein sequence ID" value="MBP2056722.1"/>
    <property type="molecule type" value="Genomic_DNA"/>
</dbReference>
<reference evidence="2 3" key="1">
    <citation type="submission" date="2021-03" db="EMBL/GenBank/DDBJ databases">
        <title>Genomic Encyclopedia of Type Strains, Phase IV (KMG-IV): sequencing the most valuable type-strain genomes for metagenomic binning, comparative biology and taxonomic classification.</title>
        <authorList>
            <person name="Goeker M."/>
        </authorList>
    </citation>
    <scope>NUCLEOTIDE SEQUENCE [LARGE SCALE GENOMIC DNA]</scope>
    <source>
        <strain evidence="2 3">DSM 40499</strain>
    </source>
</reference>